<dbReference type="GO" id="GO:0008374">
    <property type="term" value="F:O-acyltransferase activity"/>
    <property type="evidence" value="ECO:0007669"/>
    <property type="project" value="TreeGrafter"/>
</dbReference>
<evidence type="ECO:0000256" key="2">
    <source>
        <dbReference type="ARBA" id="ARBA00010323"/>
    </source>
</evidence>
<reference evidence="7 8" key="1">
    <citation type="journal article" date="2019" name="Sci. Rep.">
        <title>Comparative genomics of chytrid fungi reveal insights into the obligate biotrophic and pathogenic lifestyle of Synchytrium endobioticum.</title>
        <authorList>
            <person name="van de Vossenberg B.T.L.H."/>
            <person name="Warris S."/>
            <person name="Nguyen H.D.T."/>
            <person name="van Gent-Pelzer M.P.E."/>
            <person name="Joly D.L."/>
            <person name="van de Geest H.C."/>
            <person name="Bonants P.J.M."/>
            <person name="Smith D.S."/>
            <person name="Levesque C.A."/>
            <person name="van der Lee T.A.J."/>
        </authorList>
    </citation>
    <scope>NUCLEOTIDE SEQUENCE [LARGE SCALE GENOMIC DNA]</scope>
    <source>
        <strain evidence="7 8">CBS 809.83</strain>
    </source>
</reference>
<dbReference type="InterPro" id="IPR004299">
    <property type="entry name" value="MBOAT_fam"/>
</dbReference>
<accession>A0A507E262</accession>
<keyword evidence="3 6" id="KW-0812">Transmembrane</keyword>
<evidence type="ECO:0000313" key="8">
    <source>
        <dbReference type="Proteomes" id="UP000318582"/>
    </source>
</evidence>
<evidence type="ECO:0000256" key="1">
    <source>
        <dbReference type="ARBA" id="ARBA00004141"/>
    </source>
</evidence>
<feature type="transmembrane region" description="Helical" evidence="6">
    <location>
        <begin position="235"/>
        <end position="256"/>
    </location>
</feature>
<dbReference type="EMBL" id="QEAQ01000046">
    <property type="protein sequence ID" value="TPX57862.1"/>
    <property type="molecule type" value="Genomic_DNA"/>
</dbReference>
<feature type="transmembrane region" description="Helical" evidence="6">
    <location>
        <begin position="151"/>
        <end position="182"/>
    </location>
</feature>
<feature type="transmembrane region" description="Helical" evidence="6">
    <location>
        <begin position="559"/>
        <end position="577"/>
    </location>
</feature>
<feature type="transmembrane region" description="Helical" evidence="6">
    <location>
        <begin position="517"/>
        <end position="539"/>
    </location>
</feature>
<protein>
    <submittedName>
        <fullName evidence="7">Uncharacterized protein</fullName>
    </submittedName>
</protein>
<evidence type="ECO:0000256" key="5">
    <source>
        <dbReference type="ARBA" id="ARBA00023136"/>
    </source>
</evidence>
<dbReference type="PANTHER" id="PTHR13285:SF18">
    <property type="entry name" value="PROTEIN-CYSTEINE N-PALMITOYLTRANSFERASE RASP"/>
    <property type="match status" value="1"/>
</dbReference>
<keyword evidence="4 6" id="KW-1133">Transmembrane helix</keyword>
<comment type="similarity">
    <text evidence="2">Belongs to the membrane-bound acyltransferase family.</text>
</comment>
<evidence type="ECO:0000256" key="4">
    <source>
        <dbReference type="ARBA" id="ARBA00022989"/>
    </source>
</evidence>
<feature type="transmembrane region" description="Helical" evidence="6">
    <location>
        <begin position="64"/>
        <end position="83"/>
    </location>
</feature>
<evidence type="ECO:0000313" key="7">
    <source>
        <dbReference type="EMBL" id="TPX57862.1"/>
    </source>
</evidence>
<dbReference type="PANTHER" id="PTHR13285">
    <property type="entry name" value="ACYLTRANSFERASE"/>
    <property type="match status" value="1"/>
</dbReference>
<comment type="subcellular location">
    <subcellularLocation>
        <location evidence="1">Membrane</location>
        <topology evidence="1">Multi-pass membrane protein</topology>
    </subcellularLocation>
</comment>
<proteinExistence type="inferred from homology"/>
<evidence type="ECO:0000256" key="6">
    <source>
        <dbReference type="SAM" id="Phobius"/>
    </source>
</evidence>
<feature type="transmembrane region" description="Helical" evidence="6">
    <location>
        <begin position="387"/>
        <end position="404"/>
    </location>
</feature>
<comment type="caution">
    <text evidence="7">The sequence shown here is derived from an EMBL/GenBank/DDBJ whole genome shotgun (WGS) entry which is preliminary data.</text>
</comment>
<dbReference type="AlphaFoldDB" id="A0A507E262"/>
<feature type="transmembrane region" description="Helical" evidence="6">
    <location>
        <begin position="349"/>
        <end position="367"/>
    </location>
</feature>
<evidence type="ECO:0000256" key="3">
    <source>
        <dbReference type="ARBA" id="ARBA00022692"/>
    </source>
</evidence>
<organism evidence="7 8">
    <name type="scientific">Powellomyces hirtus</name>
    <dbReference type="NCBI Taxonomy" id="109895"/>
    <lineage>
        <taxon>Eukaryota</taxon>
        <taxon>Fungi</taxon>
        <taxon>Fungi incertae sedis</taxon>
        <taxon>Chytridiomycota</taxon>
        <taxon>Chytridiomycota incertae sedis</taxon>
        <taxon>Chytridiomycetes</taxon>
        <taxon>Spizellomycetales</taxon>
        <taxon>Powellomycetaceae</taxon>
        <taxon>Powellomyces</taxon>
    </lineage>
</organism>
<feature type="transmembrane region" description="Helical" evidence="6">
    <location>
        <begin position="443"/>
        <end position="459"/>
    </location>
</feature>
<feature type="transmembrane region" description="Helical" evidence="6">
    <location>
        <begin position="188"/>
        <end position="206"/>
    </location>
</feature>
<name>A0A507E262_9FUNG</name>
<dbReference type="Proteomes" id="UP000318582">
    <property type="component" value="Unassembled WGS sequence"/>
</dbReference>
<keyword evidence="5 6" id="KW-0472">Membrane</keyword>
<dbReference type="STRING" id="109895.A0A507E262"/>
<sequence length="591" mass="68103">MAAAAIRRSSALSSPSSLMNSDEIPLLPRISPILNAGRPLRRGDNKGDRLAPPPEPSRWLTPEFFVYYAVFLIGLPSMVMCAWEFSDEKHPSYAIYSRKLKDGWMLGRKVDNSDSQYASFRNNIPILTKVGIAYLVLSHVVQRYAPRFRPLFSLLFSCVFLGAIHGTSLLKIVAIGAVNYAITKTVGHKHIGVVLSWLWSVGILFLNSKYEGYRFGDLHSSLAWMDAIKGINMRWWITFNFSALRMISFSMDYYWMSRGGPDKTKSETHRQTCDECSSAVHPGEQCSKARTQTPLPKHSYSLINYFTYLLYVPLYLAGPIVTFNDFVAQFRHVPRDITLRSTVLYAARWAAAVLTMECMLHTIYVVAIKDTRAWTGYSPFQMSMVGYFNLKLIWLKLLIIWRFFRLWAMADRLTSPENMTRCMSNNYSAIEFWRSWHRSFNRWLVRYLYIPCGGARYYALNIWPTFTFVAVWHDISLKLLTWGWMVALFILPEVLLRRVFGNERWKQKLGPTTYRHLSATLAVLNILLMMIANLVGFAVGVDGVTIMLTHILNNTAHGYLFLVATFVAVFSTVQLMFEWRNEEVRRTARIK</sequence>
<dbReference type="GO" id="GO:0005783">
    <property type="term" value="C:endoplasmic reticulum"/>
    <property type="evidence" value="ECO:0007669"/>
    <property type="project" value="TreeGrafter"/>
</dbReference>
<dbReference type="GO" id="GO:0006506">
    <property type="term" value="P:GPI anchor biosynthetic process"/>
    <property type="evidence" value="ECO:0007669"/>
    <property type="project" value="TreeGrafter"/>
</dbReference>
<gene>
    <name evidence="7" type="ORF">PhCBS80983_g03538</name>
</gene>
<keyword evidence="8" id="KW-1185">Reference proteome</keyword>
<dbReference type="Pfam" id="PF03062">
    <property type="entry name" value="MBOAT"/>
    <property type="match status" value="1"/>
</dbReference>
<feature type="transmembrane region" description="Helical" evidence="6">
    <location>
        <begin position="479"/>
        <end position="496"/>
    </location>
</feature>
<feature type="transmembrane region" description="Helical" evidence="6">
    <location>
        <begin position="305"/>
        <end position="328"/>
    </location>
</feature>
<dbReference type="InterPro" id="IPR051085">
    <property type="entry name" value="MB_O-acyltransferase"/>
</dbReference>
<dbReference type="GO" id="GO:0016020">
    <property type="term" value="C:membrane"/>
    <property type="evidence" value="ECO:0007669"/>
    <property type="project" value="UniProtKB-SubCell"/>
</dbReference>